<sequence length="362" mass="39993">MSWIGMTDHDRNLFNPAGIGAPVDNSVNAGHDILTQGTLVAETQFIATAGSNQTVLHYRRDKEWLRELIMELTADGRLRMFFRQGGATFDAEIDFPAPERDTRIRLYYSWNGPERWARLAVKIVETGAFYIKKVRDPLPMPMLDALTIMRNGKATAIASNTVFVAISNEIEPVGLSAGITAGTPVETPSGAVPVERLRLGDHVRTATSGVRPVRWITKRTVPALGAFRPVRLRAPFFGLSQDILVAPDHRIRVDGADAEYMLGTDEVLLEARRLIGSHAALAEPGLKMVTYYHVLLDRHECLLHDSLWSESLYVGQIGGDRDRLNATALAEMPASAVPTHQGFARQRLSDVEARSLAAVLHR</sequence>
<organism evidence="2 3">
    <name type="scientific">Maritimibacter dapengensis</name>
    <dbReference type="NCBI Taxonomy" id="2836868"/>
    <lineage>
        <taxon>Bacteria</taxon>
        <taxon>Pseudomonadati</taxon>
        <taxon>Pseudomonadota</taxon>
        <taxon>Alphaproteobacteria</taxon>
        <taxon>Rhodobacterales</taxon>
        <taxon>Roseobacteraceae</taxon>
        <taxon>Maritimibacter</taxon>
    </lineage>
</organism>
<gene>
    <name evidence="2" type="ORF">KJP28_13130</name>
</gene>
<dbReference type="Proteomes" id="UP000756530">
    <property type="component" value="Unassembled WGS sequence"/>
</dbReference>
<accession>A0ABS6T3N7</accession>
<dbReference type="EMBL" id="JAHUZE010000003">
    <property type="protein sequence ID" value="MBV7379870.1"/>
    <property type="molecule type" value="Genomic_DNA"/>
</dbReference>
<dbReference type="Pfam" id="PF13403">
    <property type="entry name" value="Hint_2"/>
    <property type="match status" value="1"/>
</dbReference>
<reference evidence="2 3" key="1">
    <citation type="submission" date="2021-05" db="EMBL/GenBank/DDBJ databases">
        <title>Culturable bacteria isolated from Daya Bay.</title>
        <authorList>
            <person name="Zheng W."/>
            <person name="Yu S."/>
            <person name="Huang Y."/>
        </authorList>
    </citation>
    <scope>NUCLEOTIDE SEQUENCE [LARGE SCALE GENOMIC DNA]</scope>
    <source>
        <strain evidence="2 3">DP4N28-5</strain>
    </source>
</reference>
<feature type="domain" description="Hedgehog/Intein (Hint)" evidence="1">
    <location>
        <begin position="180"/>
        <end position="315"/>
    </location>
</feature>
<keyword evidence="3" id="KW-1185">Reference proteome</keyword>
<comment type="caution">
    <text evidence="2">The sequence shown here is derived from an EMBL/GenBank/DDBJ whole genome shotgun (WGS) entry which is preliminary data.</text>
</comment>
<proteinExistence type="predicted"/>
<evidence type="ECO:0000313" key="2">
    <source>
        <dbReference type="EMBL" id="MBV7379870.1"/>
    </source>
</evidence>
<dbReference type="InterPro" id="IPR028992">
    <property type="entry name" value="Hedgehog/Intein_dom"/>
</dbReference>
<evidence type="ECO:0000259" key="1">
    <source>
        <dbReference type="Pfam" id="PF13403"/>
    </source>
</evidence>
<protein>
    <submittedName>
        <fullName evidence="2">Hint domain-containing protein</fullName>
    </submittedName>
</protein>
<dbReference type="RefSeq" id="WP_218393060.1">
    <property type="nucleotide sequence ID" value="NZ_JAHUZE010000003.1"/>
</dbReference>
<evidence type="ECO:0000313" key="3">
    <source>
        <dbReference type="Proteomes" id="UP000756530"/>
    </source>
</evidence>
<name>A0ABS6T3N7_9RHOB</name>